<proteinExistence type="predicted"/>
<keyword evidence="2" id="KW-0472">Membrane</keyword>
<evidence type="ECO:0000313" key="3">
    <source>
        <dbReference type="EMBL" id="PJJ53720.1"/>
    </source>
</evidence>
<feature type="transmembrane region" description="Helical" evidence="2">
    <location>
        <begin position="39"/>
        <end position="61"/>
    </location>
</feature>
<sequence length="270" mass="28001">MNISSTLGGRPTTVAVPASGPGRAATKKPKPPKDPTAEWARVLSTGFVLVTGLLTAVGGYTGGIGRILRNDPWRLALAMIGIGLAVALGVVATQIPRINQRSKRELSVWEPILTIGAIVVFLAAMGSGITAAAYSSTLKDRPSLSAHLVRTDAGGWSVRGEAATSGLASADRLQILVYGVPSDGGDPVRIYFATTGPDPDGIVAEQFEAPLPDGAFDAFVATANTGTLPRDCAGNRAFYVQSDPAVLKEAENFVEEWQNACVTFAPPGDG</sequence>
<keyword evidence="2" id="KW-0812">Transmembrane</keyword>
<protein>
    <submittedName>
        <fullName evidence="3">Uncharacterized protein</fullName>
    </submittedName>
</protein>
<dbReference type="AlphaFoldDB" id="A0A0B2BA04"/>
<evidence type="ECO:0000256" key="1">
    <source>
        <dbReference type="SAM" id="MobiDB-lite"/>
    </source>
</evidence>
<comment type="caution">
    <text evidence="3">The sequence shown here is derived from an EMBL/GenBank/DDBJ whole genome shotgun (WGS) entry which is preliminary data.</text>
</comment>
<keyword evidence="2" id="KW-1133">Transmembrane helix</keyword>
<dbReference type="EMBL" id="PGEZ01000002">
    <property type="protein sequence ID" value="PJJ53720.1"/>
    <property type="molecule type" value="Genomic_DNA"/>
</dbReference>
<evidence type="ECO:0000256" key="2">
    <source>
        <dbReference type="SAM" id="Phobius"/>
    </source>
</evidence>
<dbReference type="RefSeq" id="WP_039356509.1">
    <property type="nucleotide sequence ID" value="NZ_PGEZ01000002.1"/>
</dbReference>
<gene>
    <name evidence="3" type="ORF">CLV56_3212</name>
</gene>
<reference evidence="3 4" key="1">
    <citation type="submission" date="2017-11" db="EMBL/GenBank/DDBJ databases">
        <title>Genomic Encyclopedia of Archaeal and Bacterial Type Strains, Phase II (KMG-II): From Individual Species to Whole Genera.</title>
        <authorList>
            <person name="Goeker M."/>
        </authorList>
    </citation>
    <scope>NUCLEOTIDE SEQUENCE [LARGE SCALE GENOMIC DNA]</scope>
    <source>
        <strain evidence="3 4">DSM 27763</strain>
    </source>
</reference>
<organism evidence="3 4">
    <name type="scientific">Mumia flava</name>
    <dbReference type="NCBI Taxonomy" id="1348852"/>
    <lineage>
        <taxon>Bacteria</taxon>
        <taxon>Bacillati</taxon>
        <taxon>Actinomycetota</taxon>
        <taxon>Actinomycetes</taxon>
        <taxon>Propionibacteriales</taxon>
        <taxon>Nocardioidaceae</taxon>
        <taxon>Mumia</taxon>
    </lineage>
</organism>
<feature type="transmembrane region" description="Helical" evidence="2">
    <location>
        <begin position="73"/>
        <end position="92"/>
    </location>
</feature>
<keyword evidence="4" id="KW-1185">Reference proteome</keyword>
<accession>A0A0B2BA04</accession>
<feature type="transmembrane region" description="Helical" evidence="2">
    <location>
        <begin position="112"/>
        <end position="134"/>
    </location>
</feature>
<feature type="region of interest" description="Disordered" evidence="1">
    <location>
        <begin position="1"/>
        <end position="36"/>
    </location>
</feature>
<dbReference type="Proteomes" id="UP000230842">
    <property type="component" value="Unassembled WGS sequence"/>
</dbReference>
<evidence type="ECO:0000313" key="4">
    <source>
        <dbReference type="Proteomes" id="UP000230842"/>
    </source>
</evidence>
<name>A0A0B2BA04_9ACTN</name>